<evidence type="ECO:0000259" key="20">
    <source>
        <dbReference type="PROSITE" id="PS51671"/>
    </source>
</evidence>
<dbReference type="PIRSF" id="PIRSF000098">
    <property type="entry name" value="Homoser_dehydrog"/>
    <property type="match status" value="1"/>
</dbReference>
<comment type="cofactor">
    <cofactor evidence="1">
        <name>a metal cation</name>
        <dbReference type="ChEBI" id="CHEBI:25213"/>
    </cofactor>
</comment>
<dbReference type="GO" id="GO:0009086">
    <property type="term" value="P:methionine biosynthetic process"/>
    <property type="evidence" value="ECO:0007669"/>
    <property type="project" value="UniProtKB-KW"/>
</dbReference>
<evidence type="ECO:0000256" key="7">
    <source>
        <dbReference type="ARBA" id="ARBA00022605"/>
    </source>
</evidence>
<evidence type="ECO:0000256" key="9">
    <source>
        <dbReference type="ARBA" id="ARBA00022723"/>
    </source>
</evidence>
<evidence type="ECO:0000256" key="4">
    <source>
        <dbReference type="ARBA" id="ARBA00006753"/>
    </source>
</evidence>
<keyword evidence="10 17" id="KW-0521">NADP</keyword>
<dbReference type="Proteomes" id="UP000007488">
    <property type="component" value="Chromosome"/>
</dbReference>
<dbReference type="InterPro" id="IPR001342">
    <property type="entry name" value="HDH_cat"/>
</dbReference>
<evidence type="ECO:0000256" key="18">
    <source>
        <dbReference type="RuleBase" id="RU000579"/>
    </source>
</evidence>
<dbReference type="NCBIfam" id="NF004976">
    <property type="entry name" value="PRK06349.1"/>
    <property type="match status" value="1"/>
</dbReference>
<dbReference type="InterPro" id="IPR045865">
    <property type="entry name" value="ACT-like_dom_sf"/>
</dbReference>
<organism evidence="21 22">
    <name type="scientific">Syntrophobotulus glycolicus (strain DSM 8271 / FlGlyR)</name>
    <dbReference type="NCBI Taxonomy" id="645991"/>
    <lineage>
        <taxon>Bacteria</taxon>
        <taxon>Bacillati</taxon>
        <taxon>Bacillota</taxon>
        <taxon>Clostridia</taxon>
        <taxon>Eubacteriales</taxon>
        <taxon>Desulfitobacteriaceae</taxon>
        <taxon>Syntrophobotulus</taxon>
    </lineage>
</organism>
<dbReference type="GO" id="GO:0046872">
    <property type="term" value="F:metal ion binding"/>
    <property type="evidence" value="ECO:0007669"/>
    <property type="project" value="UniProtKB-KW"/>
</dbReference>
<dbReference type="GO" id="GO:0009088">
    <property type="term" value="P:threonine biosynthetic process"/>
    <property type="evidence" value="ECO:0007669"/>
    <property type="project" value="UniProtKB-UniPathway"/>
</dbReference>
<keyword evidence="7 18" id="KW-0028">Amino-acid biosynthesis</keyword>
<accession>F0T2Q1</accession>
<dbReference type="STRING" id="645991.Sgly_2161"/>
<dbReference type="HOGENOM" id="CLU_009116_1_0_9"/>
<dbReference type="InterPro" id="IPR019811">
    <property type="entry name" value="HDH_CS"/>
</dbReference>
<dbReference type="KEGG" id="sgy:Sgly_2161"/>
<dbReference type="PROSITE" id="PS51671">
    <property type="entry name" value="ACT"/>
    <property type="match status" value="1"/>
</dbReference>
<keyword evidence="22" id="KW-1185">Reference proteome</keyword>
<dbReference type="Pfam" id="PF03447">
    <property type="entry name" value="NAD_binding_3"/>
    <property type="match status" value="1"/>
</dbReference>
<evidence type="ECO:0000256" key="12">
    <source>
        <dbReference type="ARBA" id="ARBA00023027"/>
    </source>
</evidence>
<feature type="binding site" evidence="17">
    <location>
        <position position="104"/>
    </location>
    <ligand>
        <name>NADPH</name>
        <dbReference type="ChEBI" id="CHEBI:57783"/>
    </ligand>
</feature>
<evidence type="ECO:0000256" key="16">
    <source>
        <dbReference type="PIRSR" id="PIRSR000098-1"/>
    </source>
</evidence>
<dbReference type="InterPro" id="IPR002912">
    <property type="entry name" value="ACT_dom"/>
</dbReference>
<dbReference type="CDD" id="cd04881">
    <property type="entry name" value="ACT_HSDH-Hom"/>
    <property type="match status" value="1"/>
</dbReference>
<evidence type="ECO:0000256" key="8">
    <source>
        <dbReference type="ARBA" id="ARBA00022697"/>
    </source>
</evidence>
<evidence type="ECO:0000256" key="10">
    <source>
        <dbReference type="ARBA" id="ARBA00022857"/>
    </source>
</evidence>
<dbReference type="UniPathway" id="UPA00050">
    <property type="reaction ID" value="UER00063"/>
</dbReference>
<feature type="domain" description="ACT" evidence="20">
    <location>
        <begin position="351"/>
        <end position="422"/>
    </location>
</feature>
<keyword evidence="11 18" id="KW-0560">Oxidoreductase</keyword>
<dbReference type="eggNOG" id="COG0460">
    <property type="taxonomic scope" value="Bacteria"/>
</dbReference>
<comment type="pathway">
    <text evidence="3 18">Amino-acid biosynthesis; L-methionine biosynthesis via de novo pathway; L-homoserine from L-aspartate: step 3/3.</text>
</comment>
<proteinExistence type="inferred from homology"/>
<comment type="pathway">
    <text evidence="2 18">Amino-acid biosynthesis; L-threonine biosynthesis; L-threonine from L-aspartate: step 3/5.</text>
</comment>
<evidence type="ECO:0000313" key="21">
    <source>
        <dbReference type="EMBL" id="ADY56450.1"/>
    </source>
</evidence>
<sequence>MKKVSIGLLGMGTVGSGVAAILRNNSLDINTRAAAEITIKKALVRDIGKKRPDLENILLTDQPDEILNDPEIEIVVEVMGGIDQSRDYILRALKNGKHVVTANKDLLALHGPELFATAQEYQKDLYFEASVAGGIPIISAIRQSLTANRITSILGIINGTTNYILTAMTGQGRKFEDVLAEAQELGYAEADPTSDVEGLDAARKLAILSSLAFNSRIGIKDVYVEGISRITPEDIVYADELGCVIKLLAIAKNLDDQSGIELRVHPALLPKSHPLANVAGVFNAVYVTGDAVGETMFYGKGAGSLPTGSAVVSDIIQVVRNTNFGANAMLVHDHYRNFPIKSSADFTTGFYIRIKVKDEPRVFANMALFFAEAGISFASIIQKPRSNHNAEIVLVTHPCKESQLRQALASLTSYSKLDKVYNVIRMETASSPNA</sequence>
<dbReference type="InterPro" id="IPR036291">
    <property type="entry name" value="NAD(P)-bd_dom_sf"/>
</dbReference>
<dbReference type="RefSeq" id="WP_013625317.1">
    <property type="nucleotide sequence ID" value="NC_015172.1"/>
</dbReference>
<evidence type="ECO:0000256" key="17">
    <source>
        <dbReference type="PIRSR" id="PIRSR000098-2"/>
    </source>
</evidence>
<dbReference type="UniPathway" id="UPA00051">
    <property type="reaction ID" value="UER00465"/>
</dbReference>
<comment type="similarity">
    <text evidence="4 19">Belongs to the homoserine dehydrogenase family.</text>
</comment>
<dbReference type="EMBL" id="CP002547">
    <property type="protein sequence ID" value="ADY56450.1"/>
    <property type="molecule type" value="Genomic_DNA"/>
</dbReference>
<dbReference type="SUPFAM" id="SSF55021">
    <property type="entry name" value="ACT-like"/>
    <property type="match status" value="1"/>
</dbReference>
<feature type="binding site" evidence="17">
    <location>
        <begin position="9"/>
        <end position="16"/>
    </location>
    <ligand>
        <name>NADP(+)</name>
        <dbReference type="ChEBI" id="CHEBI:58349"/>
    </ligand>
</feature>
<keyword evidence="13" id="KW-0915">Sodium</keyword>
<dbReference type="GO" id="GO:0050661">
    <property type="term" value="F:NADP binding"/>
    <property type="evidence" value="ECO:0007669"/>
    <property type="project" value="InterPro"/>
</dbReference>
<keyword evidence="8 18" id="KW-0791">Threonine biosynthesis</keyword>
<dbReference type="SUPFAM" id="SSF51735">
    <property type="entry name" value="NAD(P)-binding Rossmann-fold domains"/>
    <property type="match status" value="1"/>
</dbReference>
<evidence type="ECO:0000256" key="5">
    <source>
        <dbReference type="ARBA" id="ARBA00013213"/>
    </source>
</evidence>
<evidence type="ECO:0000256" key="11">
    <source>
        <dbReference type="ARBA" id="ARBA00023002"/>
    </source>
</evidence>
<dbReference type="EC" id="1.1.1.3" evidence="5 18"/>
<keyword evidence="9" id="KW-0479">Metal-binding</keyword>
<dbReference type="Gene3D" id="3.30.70.260">
    <property type="match status" value="1"/>
</dbReference>
<feature type="active site" description="Proton donor" evidence="16">
    <location>
        <position position="204"/>
    </location>
</feature>
<evidence type="ECO:0000256" key="3">
    <source>
        <dbReference type="ARBA" id="ARBA00005062"/>
    </source>
</evidence>
<dbReference type="PANTHER" id="PTHR43331">
    <property type="entry name" value="HOMOSERINE DEHYDROGENASE"/>
    <property type="match status" value="1"/>
</dbReference>
<name>F0T2Q1_SYNGF</name>
<dbReference type="FunFam" id="3.40.50.720:FF:000062">
    <property type="entry name" value="Homoserine dehydrogenase"/>
    <property type="match status" value="1"/>
</dbReference>
<dbReference type="PROSITE" id="PS01042">
    <property type="entry name" value="HOMOSER_DHGENASE"/>
    <property type="match status" value="1"/>
</dbReference>
<protein>
    <recommendedName>
        <fullName evidence="6 18">Homoserine dehydrogenase</fullName>
        <ecNumber evidence="5 18">1.1.1.3</ecNumber>
    </recommendedName>
</protein>
<comment type="catalytic activity">
    <reaction evidence="15">
        <text>L-homoserine + NADP(+) = L-aspartate 4-semialdehyde + NADPH + H(+)</text>
        <dbReference type="Rhea" id="RHEA:15761"/>
        <dbReference type="ChEBI" id="CHEBI:15378"/>
        <dbReference type="ChEBI" id="CHEBI:57476"/>
        <dbReference type="ChEBI" id="CHEBI:57783"/>
        <dbReference type="ChEBI" id="CHEBI:58349"/>
        <dbReference type="ChEBI" id="CHEBI:537519"/>
        <dbReference type="EC" id="1.1.1.3"/>
    </reaction>
    <physiologicalReaction direction="right-to-left" evidence="15">
        <dbReference type="Rhea" id="RHEA:15763"/>
    </physiologicalReaction>
</comment>
<evidence type="ECO:0000256" key="2">
    <source>
        <dbReference type="ARBA" id="ARBA00005056"/>
    </source>
</evidence>
<evidence type="ECO:0000313" key="22">
    <source>
        <dbReference type="Proteomes" id="UP000007488"/>
    </source>
</evidence>
<reference evidence="21 22" key="1">
    <citation type="journal article" date="2011" name="Stand. Genomic Sci.">
        <title>Complete genome sequence of Syntrophobotulus glycolicus type strain (FlGlyR).</title>
        <authorList>
            <person name="Han C."/>
            <person name="Mwirichia R."/>
            <person name="Chertkov O."/>
            <person name="Held B."/>
            <person name="Lapidus A."/>
            <person name="Nolan M."/>
            <person name="Lucas S."/>
            <person name="Hammon N."/>
            <person name="Deshpande S."/>
            <person name="Cheng J.F."/>
            <person name="Tapia R."/>
            <person name="Goodwin L."/>
            <person name="Pitluck S."/>
            <person name="Huntemann M."/>
            <person name="Liolios K."/>
            <person name="Ivanova N."/>
            <person name="Pagani I."/>
            <person name="Mavromatis K."/>
            <person name="Ovchinikova G."/>
            <person name="Pati A."/>
            <person name="Chen A."/>
            <person name="Palaniappan K."/>
            <person name="Land M."/>
            <person name="Hauser L."/>
            <person name="Brambilla E.M."/>
            <person name="Rohde M."/>
            <person name="Spring S."/>
            <person name="Sikorski J."/>
            <person name="Goker M."/>
            <person name="Woyke T."/>
            <person name="Bristow J."/>
            <person name="Eisen J.A."/>
            <person name="Markowitz V."/>
            <person name="Hugenholtz P."/>
            <person name="Kyrpides N.C."/>
            <person name="Klenk H.P."/>
            <person name="Detter J.C."/>
        </authorList>
    </citation>
    <scope>NUCLEOTIDE SEQUENCE [LARGE SCALE GENOMIC DNA]</scope>
    <source>
        <strain evidence="22">DSM 8271 / FlGlyR</strain>
    </source>
</reference>
<dbReference type="FunFam" id="3.30.360.10:FF:000005">
    <property type="entry name" value="Homoserine dehydrogenase"/>
    <property type="match status" value="1"/>
</dbReference>
<dbReference type="Pfam" id="PF00742">
    <property type="entry name" value="Homoserine_dh"/>
    <property type="match status" value="1"/>
</dbReference>
<keyword evidence="14 18" id="KW-0486">Methionine biosynthesis</keyword>
<dbReference type="SUPFAM" id="SSF55347">
    <property type="entry name" value="Glyceraldehyde-3-phosphate dehydrogenase-like, C-terminal domain"/>
    <property type="match status" value="1"/>
</dbReference>
<reference evidence="22" key="2">
    <citation type="submission" date="2011-02" db="EMBL/GenBank/DDBJ databases">
        <title>The complete genome of Syntrophobotulus glycolicus DSM 8271.</title>
        <authorList>
            <person name="Lucas S."/>
            <person name="Copeland A."/>
            <person name="Lapidus A."/>
            <person name="Bruce D."/>
            <person name="Goodwin L."/>
            <person name="Pitluck S."/>
            <person name="Kyrpides N."/>
            <person name="Mavromatis K."/>
            <person name="Pagani I."/>
            <person name="Ivanova N."/>
            <person name="Mikhailova N."/>
            <person name="Chertkov O."/>
            <person name="Held B."/>
            <person name="Detter J.C."/>
            <person name="Tapia R."/>
            <person name="Han C."/>
            <person name="Land M."/>
            <person name="Hauser L."/>
            <person name="Markowitz V."/>
            <person name="Cheng J.-F."/>
            <person name="Hugenholtz P."/>
            <person name="Woyke T."/>
            <person name="Wu D."/>
            <person name="Spring S."/>
            <person name="Schroeder M."/>
            <person name="Brambilla E."/>
            <person name="Klenk H.-P."/>
            <person name="Eisen J.A."/>
        </authorList>
    </citation>
    <scope>NUCLEOTIDE SEQUENCE [LARGE SCALE GENOMIC DNA]</scope>
    <source>
        <strain evidence="22">DSM 8271 / FlGlyR</strain>
    </source>
</reference>
<feature type="binding site" evidence="17">
    <location>
        <position position="189"/>
    </location>
    <ligand>
        <name>L-homoserine</name>
        <dbReference type="ChEBI" id="CHEBI:57476"/>
    </ligand>
</feature>
<gene>
    <name evidence="21" type="ordered locus">Sgly_2161</name>
</gene>
<dbReference type="Gene3D" id="3.30.360.10">
    <property type="entry name" value="Dihydrodipicolinate Reductase, domain 2"/>
    <property type="match status" value="1"/>
</dbReference>
<dbReference type="InterPro" id="IPR016204">
    <property type="entry name" value="HDH"/>
</dbReference>
<evidence type="ECO:0000256" key="1">
    <source>
        <dbReference type="ARBA" id="ARBA00001920"/>
    </source>
</evidence>
<evidence type="ECO:0000256" key="6">
    <source>
        <dbReference type="ARBA" id="ARBA00013376"/>
    </source>
</evidence>
<evidence type="ECO:0000256" key="14">
    <source>
        <dbReference type="ARBA" id="ARBA00023167"/>
    </source>
</evidence>
<dbReference type="PANTHER" id="PTHR43331:SF1">
    <property type="entry name" value="HOMOSERINE DEHYDROGENASE"/>
    <property type="match status" value="1"/>
</dbReference>
<keyword evidence="12" id="KW-0520">NAD</keyword>
<evidence type="ECO:0000256" key="15">
    <source>
        <dbReference type="ARBA" id="ARBA00048841"/>
    </source>
</evidence>
<evidence type="ECO:0000256" key="13">
    <source>
        <dbReference type="ARBA" id="ARBA00023053"/>
    </source>
</evidence>
<dbReference type="AlphaFoldDB" id="F0T2Q1"/>
<evidence type="ECO:0000256" key="19">
    <source>
        <dbReference type="RuleBase" id="RU004171"/>
    </source>
</evidence>
<dbReference type="GO" id="GO:0004412">
    <property type="term" value="F:homoserine dehydrogenase activity"/>
    <property type="evidence" value="ECO:0007669"/>
    <property type="project" value="UniProtKB-EC"/>
</dbReference>
<dbReference type="Gene3D" id="3.40.50.720">
    <property type="entry name" value="NAD(P)-binding Rossmann-like Domain"/>
    <property type="match status" value="1"/>
</dbReference>
<dbReference type="OrthoDB" id="9808167at2"/>
<dbReference type="InterPro" id="IPR005106">
    <property type="entry name" value="Asp/hSer_DH_NAD-bd"/>
</dbReference>